<accession>A0AAD6RE52</accession>
<dbReference type="AlphaFoldDB" id="A0AAD6RE52"/>
<evidence type="ECO:0000313" key="2">
    <source>
        <dbReference type="Proteomes" id="UP001164929"/>
    </source>
</evidence>
<comment type="caution">
    <text evidence="1">The sequence shown here is derived from an EMBL/GenBank/DDBJ whole genome shotgun (WGS) entry which is preliminary data.</text>
</comment>
<protein>
    <submittedName>
        <fullName evidence="1">Uncharacterized protein</fullName>
    </submittedName>
</protein>
<evidence type="ECO:0000313" key="1">
    <source>
        <dbReference type="EMBL" id="KAJ7007106.1"/>
    </source>
</evidence>
<dbReference type="InterPro" id="IPR016972">
    <property type="entry name" value="UCP031279"/>
</dbReference>
<sequence>MKTKAHNQSKFMRVVAIPVRLLCKARDVYVKSIIDCSTRMGYGHSMALPTGQYPPLPWSFSVGSSRCNNNEDYRKLVRAASARSLGQRNEIEMFIQQLRLQQSSITVGSKVFLPKSSCVGTGIMGRIDGDKPCNFETGAGAVVKPKLGPRSRSFAVEGLIN</sequence>
<name>A0AAD6RE52_9ROSI</name>
<organism evidence="1 2">
    <name type="scientific">Populus alba x Populus x berolinensis</name>
    <dbReference type="NCBI Taxonomy" id="444605"/>
    <lineage>
        <taxon>Eukaryota</taxon>
        <taxon>Viridiplantae</taxon>
        <taxon>Streptophyta</taxon>
        <taxon>Embryophyta</taxon>
        <taxon>Tracheophyta</taxon>
        <taxon>Spermatophyta</taxon>
        <taxon>Magnoliopsida</taxon>
        <taxon>eudicotyledons</taxon>
        <taxon>Gunneridae</taxon>
        <taxon>Pentapetalae</taxon>
        <taxon>rosids</taxon>
        <taxon>fabids</taxon>
        <taxon>Malpighiales</taxon>
        <taxon>Salicaceae</taxon>
        <taxon>Saliceae</taxon>
        <taxon>Populus</taxon>
    </lineage>
</organism>
<dbReference type="PANTHER" id="PTHR33526:SF13">
    <property type="entry name" value="TYROSINE-PROTEIN PHOSPHATASE 3-LIKE"/>
    <property type="match status" value="1"/>
</dbReference>
<proteinExistence type="predicted"/>
<reference evidence="1" key="1">
    <citation type="journal article" date="2023" name="Mol. Ecol. Resour.">
        <title>Chromosome-level genome assembly of a triploid poplar Populus alba 'Berolinensis'.</title>
        <authorList>
            <person name="Chen S."/>
            <person name="Yu Y."/>
            <person name="Wang X."/>
            <person name="Wang S."/>
            <person name="Zhang T."/>
            <person name="Zhou Y."/>
            <person name="He R."/>
            <person name="Meng N."/>
            <person name="Wang Y."/>
            <person name="Liu W."/>
            <person name="Liu Z."/>
            <person name="Liu J."/>
            <person name="Guo Q."/>
            <person name="Huang H."/>
            <person name="Sederoff R.R."/>
            <person name="Wang G."/>
            <person name="Qu G."/>
            <person name="Chen S."/>
        </authorList>
    </citation>
    <scope>NUCLEOTIDE SEQUENCE</scope>
    <source>
        <strain evidence="1">SC-2020</strain>
    </source>
</reference>
<gene>
    <name evidence="1" type="ORF">NC653_006225</name>
</gene>
<keyword evidence="2" id="KW-1185">Reference proteome</keyword>
<dbReference type="PANTHER" id="PTHR33526">
    <property type="entry name" value="OS07G0123800 PROTEIN"/>
    <property type="match status" value="1"/>
</dbReference>
<dbReference type="PIRSF" id="PIRSF031279">
    <property type="entry name" value="UCP031279"/>
    <property type="match status" value="1"/>
</dbReference>
<dbReference type="EMBL" id="JAQIZT010000002">
    <property type="protein sequence ID" value="KAJ7007106.1"/>
    <property type="molecule type" value="Genomic_DNA"/>
</dbReference>
<dbReference type="Proteomes" id="UP001164929">
    <property type="component" value="Chromosome 2"/>
</dbReference>